<feature type="domain" description="CBM20" evidence="1">
    <location>
        <begin position="7"/>
        <end position="119"/>
    </location>
</feature>
<dbReference type="SMART" id="SM01065">
    <property type="entry name" value="CBM_2"/>
    <property type="match status" value="2"/>
</dbReference>
<evidence type="ECO:0000313" key="2">
    <source>
        <dbReference type="EMBL" id="KAF5838691.1"/>
    </source>
</evidence>
<dbReference type="PANTHER" id="PTHR32518:SF3">
    <property type="entry name" value="4-ALPHA-GLUCANOTRANSFERASE"/>
    <property type="match status" value="1"/>
</dbReference>
<organism evidence="2 3">
    <name type="scientific">Dunaliella salina</name>
    <name type="common">Green alga</name>
    <name type="synonym">Protococcus salinus</name>
    <dbReference type="NCBI Taxonomy" id="3046"/>
    <lineage>
        <taxon>Eukaryota</taxon>
        <taxon>Viridiplantae</taxon>
        <taxon>Chlorophyta</taxon>
        <taxon>core chlorophytes</taxon>
        <taxon>Chlorophyceae</taxon>
        <taxon>CS clade</taxon>
        <taxon>Chlamydomonadales</taxon>
        <taxon>Dunaliellaceae</taxon>
        <taxon>Dunaliella</taxon>
    </lineage>
</organism>
<dbReference type="PROSITE" id="PS51166">
    <property type="entry name" value="CBM20"/>
    <property type="match status" value="2"/>
</dbReference>
<dbReference type="InterPro" id="IPR013784">
    <property type="entry name" value="Carb-bd-like_fold"/>
</dbReference>
<name>A0ABQ7GVQ5_DUNSA</name>
<reference evidence="2" key="1">
    <citation type="submission" date="2017-08" db="EMBL/GenBank/DDBJ databases">
        <authorList>
            <person name="Polle J.E."/>
            <person name="Barry K."/>
            <person name="Cushman J."/>
            <person name="Schmutz J."/>
            <person name="Tran D."/>
            <person name="Hathwaick L.T."/>
            <person name="Yim W.C."/>
            <person name="Jenkins J."/>
            <person name="Mckie-Krisberg Z.M."/>
            <person name="Prochnik S."/>
            <person name="Lindquist E."/>
            <person name="Dockter R.B."/>
            <person name="Adam C."/>
            <person name="Molina H."/>
            <person name="Bunkerborg J."/>
            <person name="Jin E."/>
            <person name="Buchheim M."/>
            <person name="Magnuson J."/>
        </authorList>
    </citation>
    <scope>NUCLEOTIDE SEQUENCE</scope>
    <source>
        <strain evidence="2">CCAP 19/18</strain>
    </source>
</reference>
<dbReference type="InterPro" id="IPR013783">
    <property type="entry name" value="Ig-like_fold"/>
</dbReference>
<comment type="caution">
    <text evidence="2">The sequence shown here is derived from an EMBL/GenBank/DDBJ whole genome shotgun (WGS) entry which is preliminary data.</text>
</comment>
<dbReference type="PANTHER" id="PTHR32518">
    <property type="match status" value="1"/>
</dbReference>
<dbReference type="Pfam" id="PF00686">
    <property type="entry name" value="CBM_20"/>
    <property type="match status" value="2"/>
</dbReference>
<proteinExistence type="predicted"/>
<dbReference type="EMBL" id="MU069569">
    <property type="protein sequence ID" value="KAF5838691.1"/>
    <property type="molecule type" value="Genomic_DNA"/>
</dbReference>
<dbReference type="Proteomes" id="UP000815325">
    <property type="component" value="Unassembled WGS sequence"/>
</dbReference>
<gene>
    <name evidence="2" type="ORF">DUNSADRAFT_2387</name>
</gene>
<evidence type="ECO:0000313" key="3">
    <source>
        <dbReference type="Proteomes" id="UP000815325"/>
    </source>
</evidence>
<accession>A0ABQ7GVQ5</accession>
<feature type="domain" description="CBM20" evidence="1">
    <location>
        <begin position="131"/>
        <end position="248"/>
    </location>
</feature>
<keyword evidence="3" id="KW-1185">Reference proteome</keyword>
<dbReference type="Gene3D" id="2.60.40.10">
    <property type="entry name" value="Immunoglobulins"/>
    <property type="match status" value="2"/>
</dbReference>
<dbReference type="SUPFAM" id="SSF49452">
    <property type="entry name" value="Starch-binding domain-like"/>
    <property type="match status" value="2"/>
</dbReference>
<evidence type="ECO:0000259" key="1">
    <source>
        <dbReference type="PROSITE" id="PS51166"/>
    </source>
</evidence>
<protein>
    <recommendedName>
        <fullName evidence="1">CBM20 domain-containing protein</fullName>
    </recommendedName>
</protein>
<dbReference type="InterPro" id="IPR002044">
    <property type="entry name" value="CBM20"/>
</dbReference>
<sequence length="255" mass="28441">MSEAQGFQAMGSKRINLHLRVPFFTTWGQNLVVCGAGAMMGNWDPKRGHPMHCHHEKDVLVWEALLTLPWQAQFSYKYVVVEDGDDDSKKVLDTWVDRSYPGSILTTSAFTKVLKITRPALKRVVRKPPANPILGEVIVRLRIADYMLGTNESLCVSGSLPHLGAWQVDQMMPLTEVENRWWEGEISVPYTQFPFTFKYAVKAHHPPHIPNGGIGGDSESVLLEVGEPRMVSLPLSGGLSMGAPSIMVCHDGFFR</sequence>